<dbReference type="EMBL" id="LROR01000076">
    <property type="protein sequence ID" value="OBR91327.1"/>
    <property type="molecule type" value="Genomic_DNA"/>
</dbReference>
<feature type="transmembrane region" description="Helical" evidence="6">
    <location>
        <begin position="20"/>
        <end position="44"/>
    </location>
</feature>
<dbReference type="PANTHER" id="PTHR43065">
    <property type="entry name" value="SENSOR HISTIDINE KINASE"/>
    <property type="match status" value="1"/>
</dbReference>
<keyword evidence="6" id="KW-0812">Transmembrane</keyword>
<dbReference type="AlphaFoldDB" id="A0A168PHU8"/>
<sequence>MKKIKTIFLVAACIALSSQVYFNLFVPGFTITLSVIMLPVLLYFNREINPLYLTGIVGIASPLYRGLTMYISNASLHQIVSPVFTDILFYFTYGLIYYFLYWKKIDANLTNFFVSIVPSDFIANVFEISALMCFKGYKYIIFQDLAIIAFVRSIIAVCVILVYKYYSSLLIREEHEERYRKLILITSKIKSEVYFMNKNKADIEGVMKKAYCLYKTLSENNYPVEFQNASLDVAKDVHEIKKDYASVIKGLEEIFDKKYDNVKINIKDIMDIIEADVKEHIRRNKLNVYLDFKIYDNFSVEKHYYLVSIIRNLIYNSIESMEKRKNGYIRIVISKRQGECIFVVSDNGSGIKKKDLAYVFNPGFSTKFNKETGDICRGIGLTHVNGIVTDIFKGSISVVSEEKKGTEFTIKIKEDKIEGDQDEILCCR</sequence>
<feature type="transmembrane region" description="Helical" evidence="6">
    <location>
        <begin position="112"/>
        <end position="133"/>
    </location>
</feature>
<keyword evidence="4" id="KW-0067">ATP-binding</keyword>
<gene>
    <name evidence="8" type="primary">glnK_2</name>
    <name evidence="9" type="ORF">CLCOS_35550</name>
    <name evidence="8" type="ORF">WX73_02711</name>
</gene>
<dbReference type="PATRIC" id="fig|1705578.3.peg.2985"/>
<evidence type="ECO:0000256" key="6">
    <source>
        <dbReference type="SAM" id="Phobius"/>
    </source>
</evidence>
<dbReference type="RefSeq" id="WP_063602353.1">
    <property type="nucleotide sequence ID" value="NZ_LITQ01000039.1"/>
</dbReference>
<evidence type="ECO:0000256" key="3">
    <source>
        <dbReference type="ARBA" id="ARBA00022777"/>
    </source>
</evidence>
<evidence type="ECO:0000313" key="8">
    <source>
        <dbReference type="EMBL" id="OAA87764.1"/>
    </source>
</evidence>
<keyword evidence="6" id="KW-1133">Transmembrane helix</keyword>
<keyword evidence="3 8" id="KW-0418">Kinase</keyword>
<dbReference type="Proteomes" id="UP000093694">
    <property type="component" value="Unassembled WGS sequence"/>
</dbReference>
<reference evidence="8 10" key="1">
    <citation type="journal article" date="2015" name="Biotechnol. Bioeng.">
        <title>Genome sequence and phenotypic characterization of Caulobacter segnis.</title>
        <authorList>
            <person name="Patel S."/>
            <person name="Fletcher B."/>
            <person name="Scott D.C."/>
            <person name="Ely B."/>
        </authorList>
    </citation>
    <scope>NUCLEOTIDE SEQUENCE [LARGE SCALE GENOMIC DNA]</scope>
    <source>
        <strain evidence="8 10">PS02</strain>
    </source>
</reference>
<evidence type="ECO:0000313" key="9">
    <source>
        <dbReference type="EMBL" id="OBR91327.1"/>
    </source>
</evidence>
<dbReference type="Pfam" id="PF02518">
    <property type="entry name" value="HATPase_c"/>
    <property type="match status" value="1"/>
</dbReference>
<dbReference type="EC" id="2.7.13.3" evidence="8"/>
<keyword evidence="5" id="KW-0902">Two-component regulatory system</keyword>
<dbReference type="EMBL" id="LITQ01000039">
    <property type="protein sequence ID" value="OAA87764.1"/>
    <property type="molecule type" value="Genomic_DNA"/>
</dbReference>
<dbReference type="PROSITE" id="PS50109">
    <property type="entry name" value="HIS_KIN"/>
    <property type="match status" value="1"/>
</dbReference>
<dbReference type="GO" id="GO:0005524">
    <property type="term" value="F:ATP binding"/>
    <property type="evidence" value="ECO:0007669"/>
    <property type="project" value="UniProtKB-KW"/>
</dbReference>
<dbReference type="InterPro" id="IPR005467">
    <property type="entry name" value="His_kinase_dom"/>
</dbReference>
<evidence type="ECO:0000256" key="4">
    <source>
        <dbReference type="ARBA" id="ARBA00022840"/>
    </source>
</evidence>
<evidence type="ECO:0000259" key="7">
    <source>
        <dbReference type="PROSITE" id="PS50109"/>
    </source>
</evidence>
<dbReference type="SMART" id="SM00387">
    <property type="entry name" value="HATPase_c"/>
    <property type="match status" value="1"/>
</dbReference>
<evidence type="ECO:0000256" key="2">
    <source>
        <dbReference type="ARBA" id="ARBA00022741"/>
    </source>
</evidence>
<evidence type="ECO:0000256" key="5">
    <source>
        <dbReference type="ARBA" id="ARBA00023012"/>
    </source>
</evidence>
<accession>A0A168PHU8</accession>
<protein>
    <submittedName>
        <fullName evidence="8">Sensor histidine kinase GlnK</fullName>
        <ecNumber evidence="8">2.7.13.3</ecNumber>
    </submittedName>
</protein>
<dbReference type="Proteomes" id="UP000077384">
    <property type="component" value="Unassembled WGS sequence"/>
</dbReference>
<dbReference type="InterPro" id="IPR003594">
    <property type="entry name" value="HATPase_dom"/>
</dbReference>
<feature type="transmembrane region" description="Helical" evidence="6">
    <location>
        <begin position="145"/>
        <end position="166"/>
    </location>
</feature>
<reference evidence="9 11" key="2">
    <citation type="journal article" date="2016" name="Front. Microbiol.">
        <title>Industrial Acetogenic Biocatalysts: A Comparative Metabolic and Genomic Analysis.</title>
        <authorList>
            <person name="Bengelsdorf F."/>
            <person name="Poehlein A."/>
            <person name="Sonja S."/>
            <person name="Erz C."/>
            <person name="Hummel T."/>
            <person name="Hoffmeister S."/>
            <person name="Daniel R."/>
            <person name="Durre P."/>
        </authorList>
    </citation>
    <scope>NUCLEOTIDE SEQUENCE [LARGE SCALE GENOMIC DNA]</scope>
    <source>
        <strain evidence="9 11">PTA-10522</strain>
    </source>
</reference>
<proteinExistence type="predicted"/>
<keyword evidence="6" id="KW-0472">Membrane</keyword>
<dbReference type="GO" id="GO:0004673">
    <property type="term" value="F:protein histidine kinase activity"/>
    <property type="evidence" value="ECO:0007669"/>
    <property type="project" value="UniProtKB-EC"/>
</dbReference>
<comment type="caution">
    <text evidence="8">The sequence shown here is derived from an EMBL/GenBank/DDBJ whole genome shotgun (WGS) entry which is preliminary data.</text>
</comment>
<evidence type="ECO:0000313" key="11">
    <source>
        <dbReference type="Proteomes" id="UP000093694"/>
    </source>
</evidence>
<keyword evidence="11" id="KW-1185">Reference proteome</keyword>
<feature type="transmembrane region" description="Helical" evidence="6">
    <location>
        <begin position="79"/>
        <end position="100"/>
    </location>
</feature>
<dbReference type="PANTHER" id="PTHR43065:SF46">
    <property type="entry name" value="C4-DICARBOXYLATE TRANSPORT SENSOR PROTEIN DCTB"/>
    <property type="match status" value="1"/>
</dbReference>
<dbReference type="Gene3D" id="3.30.565.10">
    <property type="entry name" value="Histidine kinase-like ATPase, C-terminal domain"/>
    <property type="match status" value="1"/>
</dbReference>
<feature type="transmembrane region" description="Helical" evidence="6">
    <location>
        <begin position="50"/>
        <end position="67"/>
    </location>
</feature>
<dbReference type="GO" id="GO:0000160">
    <property type="term" value="P:phosphorelay signal transduction system"/>
    <property type="evidence" value="ECO:0007669"/>
    <property type="project" value="UniProtKB-KW"/>
</dbReference>
<evidence type="ECO:0000313" key="10">
    <source>
        <dbReference type="Proteomes" id="UP000077384"/>
    </source>
</evidence>
<name>A0A168PHU8_9CLOT</name>
<keyword evidence="1 8" id="KW-0808">Transferase</keyword>
<dbReference type="InterPro" id="IPR036890">
    <property type="entry name" value="HATPase_C_sf"/>
</dbReference>
<dbReference type="SUPFAM" id="SSF55874">
    <property type="entry name" value="ATPase domain of HSP90 chaperone/DNA topoisomerase II/histidine kinase"/>
    <property type="match status" value="1"/>
</dbReference>
<organism evidence="8 10">
    <name type="scientific">Clostridium coskatii</name>
    <dbReference type="NCBI Taxonomy" id="1705578"/>
    <lineage>
        <taxon>Bacteria</taxon>
        <taxon>Bacillati</taxon>
        <taxon>Bacillota</taxon>
        <taxon>Clostridia</taxon>
        <taxon>Eubacteriales</taxon>
        <taxon>Clostridiaceae</taxon>
        <taxon>Clostridium</taxon>
    </lineage>
</organism>
<keyword evidence="2" id="KW-0547">Nucleotide-binding</keyword>
<feature type="domain" description="Histidine kinase" evidence="7">
    <location>
        <begin position="306"/>
        <end position="416"/>
    </location>
</feature>
<evidence type="ECO:0000256" key="1">
    <source>
        <dbReference type="ARBA" id="ARBA00022679"/>
    </source>
</evidence>